<evidence type="ECO:0000313" key="4">
    <source>
        <dbReference type="Proteomes" id="UP000651010"/>
    </source>
</evidence>
<evidence type="ECO:0000313" key="3">
    <source>
        <dbReference type="EMBL" id="MBE1162777.1"/>
    </source>
</evidence>
<protein>
    <submittedName>
        <fullName evidence="3">DUF4124 domain-containing protein</fullName>
    </submittedName>
</protein>
<keyword evidence="1" id="KW-0732">Signal</keyword>
<comment type="caution">
    <text evidence="3">The sequence shown here is derived from an EMBL/GenBank/DDBJ whole genome shotgun (WGS) entry which is preliminary data.</text>
</comment>
<dbReference type="InterPro" id="IPR025392">
    <property type="entry name" value="DUF4124"/>
</dbReference>
<sequence>MGLMMGYRWRMACALLILLLIACLPLNARADIYKCSKAGAVTYQDTPCEGANVQATHVEAPGSSNFVGCFASGVNNAGLSVEIRANGAGTYQMIDEHNPLAAGVTLRATTYEELKAVSEGLHISVSEGLSRDTGRPVTMNVYSVRTGYHYQIRSTPVATAISPASLYGIYHGTSSDGQAITLLYRGGGVPQLVTKGSCPTY</sequence>
<feature type="domain" description="DUF4124" evidence="2">
    <location>
        <begin position="19"/>
        <end position="60"/>
    </location>
</feature>
<evidence type="ECO:0000259" key="2">
    <source>
        <dbReference type="Pfam" id="PF13511"/>
    </source>
</evidence>
<gene>
    <name evidence="3" type="ORF">IGX34_20525</name>
</gene>
<reference evidence="3 4" key="1">
    <citation type="submission" date="2020-09" db="EMBL/GenBank/DDBJ databases">
        <title>Dyella sp. 7MK23 isolated from forest soil.</title>
        <authorList>
            <person name="Fu J."/>
        </authorList>
    </citation>
    <scope>NUCLEOTIDE SEQUENCE [LARGE SCALE GENOMIC DNA]</scope>
    <source>
        <strain evidence="3 4">7MK23</strain>
    </source>
</reference>
<feature type="chain" id="PRO_5046736780" evidence="1">
    <location>
        <begin position="31"/>
        <end position="201"/>
    </location>
</feature>
<proteinExistence type="predicted"/>
<dbReference type="EMBL" id="JACZZA010000016">
    <property type="protein sequence ID" value="MBE1162777.1"/>
    <property type="molecule type" value="Genomic_DNA"/>
</dbReference>
<feature type="signal peptide" evidence="1">
    <location>
        <begin position="1"/>
        <end position="30"/>
    </location>
</feature>
<accession>A0ABR9GFE4</accession>
<dbReference type="Pfam" id="PF13511">
    <property type="entry name" value="DUF4124"/>
    <property type="match status" value="1"/>
</dbReference>
<organism evidence="3 4">
    <name type="scientific">Dyella acidiphila</name>
    <dbReference type="NCBI Taxonomy" id="2775866"/>
    <lineage>
        <taxon>Bacteria</taxon>
        <taxon>Pseudomonadati</taxon>
        <taxon>Pseudomonadota</taxon>
        <taxon>Gammaproteobacteria</taxon>
        <taxon>Lysobacterales</taxon>
        <taxon>Rhodanobacteraceae</taxon>
        <taxon>Dyella</taxon>
    </lineage>
</organism>
<keyword evidence="4" id="KW-1185">Reference proteome</keyword>
<dbReference type="Proteomes" id="UP000651010">
    <property type="component" value="Unassembled WGS sequence"/>
</dbReference>
<evidence type="ECO:0000256" key="1">
    <source>
        <dbReference type="SAM" id="SignalP"/>
    </source>
</evidence>
<name>A0ABR9GFE4_9GAMM</name>